<dbReference type="InterPro" id="IPR005106">
    <property type="entry name" value="Asp/hSer_DH_NAD-bd"/>
</dbReference>
<keyword evidence="20" id="KW-0915">Sodium</keyword>
<dbReference type="GO" id="GO:0046872">
    <property type="term" value="F:metal ion binding"/>
    <property type="evidence" value="ECO:0007669"/>
    <property type="project" value="UniProtKB-KW"/>
</dbReference>
<dbReference type="PIRSF" id="PIRSF000727">
    <property type="entry name" value="ThrA"/>
    <property type="match status" value="1"/>
</dbReference>
<reference evidence="28 29" key="1">
    <citation type="submission" date="2018-06" db="EMBL/GenBank/DDBJ databases">
        <title>Lujinxingia sediminis gen. nov. sp. nov., a new facultative anaerobic member of the class Deltaproteobacteria, and proposal of Lujinxingaceae fam. nov.</title>
        <authorList>
            <person name="Guo L.-Y."/>
            <person name="Li C.-M."/>
            <person name="Wang S."/>
            <person name="Du Z.-J."/>
        </authorList>
    </citation>
    <scope>NUCLEOTIDE SEQUENCE [LARGE SCALE GENOMIC DNA]</scope>
    <source>
        <strain evidence="28 29">FA350</strain>
    </source>
</reference>
<dbReference type="CDD" id="cd04243">
    <property type="entry name" value="AAK_AK-HSDH-like"/>
    <property type="match status" value="1"/>
</dbReference>
<keyword evidence="16" id="KW-0067">ATP-binding</keyword>
<evidence type="ECO:0000256" key="6">
    <source>
        <dbReference type="ARBA" id="ARBA00005139"/>
    </source>
</evidence>
<comment type="catalytic activity">
    <reaction evidence="27">
        <text>L-homoserine + NAD(+) = L-aspartate 4-semialdehyde + NADH + H(+)</text>
        <dbReference type="Rhea" id="RHEA:15757"/>
        <dbReference type="ChEBI" id="CHEBI:15378"/>
        <dbReference type="ChEBI" id="CHEBI:57476"/>
        <dbReference type="ChEBI" id="CHEBI:57540"/>
        <dbReference type="ChEBI" id="CHEBI:57945"/>
        <dbReference type="ChEBI" id="CHEBI:537519"/>
        <dbReference type="EC" id="1.1.1.3"/>
    </reaction>
    <physiologicalReaction direction="right-to-left" evidence="27">
        <dbReference type="Rhea" id="RHEA:15759"/>
    </physiologicalReaction>
</comment>
<dbReference type="FunFam" id="3.30.2130.10:FF:000001">
    <property type="entry name" value="Bifunctional aspartokinase/homoserine dehydrogenase"/>
    <property type="match status" value="1"/>
</dbReference>
<dbReference type="InterPro" id="IPR049638">
    <property type="entry name" value="AK-HD"/>
</dbReference>
<dbReference type="Gene3D" id="3.30.360.10">
    <property type="entry name" value="Dihydrodipicolinate Reductase, domain 2"/>
    <property type="match status" value="1"/>
</dbReference>
<dbReference type="InterPro" id="IPR036291">
    <property type="entry name" value="NAD(P)-bd_dom_sf"/>
</dbReference>
<dbReference type="GO" id="GO:0004072">
    <property type="term" value="F:aspartate kinase activity"/>
    <property type="evidence" value="ECO:0007669"/>
    <property type="project" value="UniProtKB-EC"/>
</dbReference>
<evidence type="ECO:0000256" key="24">
    <source>
        <dbReference type="ARBA" id="ARBA00044938"/>
    </source>
</evidence>
<comment type="catalytic activity">
    <reaction evidence="25">
        <text>L-aspartate + ATP = 4-phospho-L-aspartate + ADP</text>
        <dbReference type="Rhea" id="RHEA:23776"/>
        <dbReference type="ChEBI" id="CHEBI:29991"/>
        <dbReference type="ChEBI" id="CHEBI:30616"/>
        <dbReference type="ChEBI" id="CHEBI:57535"/>
        <dbReference type="ChEBI" id="CHEBI:456216"/>
        <dbReference type="EC" id="2.7.2.4"/>
    </reaction>
    <physiologicalReaction direction="left-to-right" evidence="25">
        <dbReference type="Rhea" id="RHEA:23777"/>
    </physiologicalReaction>
</comment>
<dbReference type="SUPFAM" id="SSF51735">
    <property type="entry name" value="NAD(P)-binding Rossmann-fold domains"/>
    <property type="match status" value="1"/>
</dbReference>
<dbReference type="InterPro" id="IPR002912">
    <property type="entry name" value="ACT_dom"/>
</dbReference>
<dbReference type="RefSeq" id="WP_111336522.1">
    <property type="nucleotide sequence ID" value="NZ_CP030032.1"/>
</dbReference>
<keyword evidence="14" id="KW-0547">Nucleotide-binding</keyword>
<dbReference type="UniPathway" id="UPA00034">
    <property type="reaction ID" value="UER00015"/>
</dbReference>
<dbReference type="PANTHER" id="PTHR43070">
    <property type="match status" value="1"/>
</dbReference>
<comment type="pathway">
    <text evidence="2">Amino-acid biosynthesis; L-lysine biosynthesis via DAP pathway; (S)-tetrahydrodipicolinate from L-aspartate: step 1/4.</text>
</comment>
<dbReference type="InterPro" id="IPR018042">
    <property type="entry name" value="Aspartate_kinase_CS"/>
</dbReference>
<evidence type="ECO:0000256" key="15">
    <source>
        <dbReference type="ARBA" id="ARBA00022777"/>
    </source>
</evidence>
<comment type="catalytic activity">
    <reaction evidence="26">
        <text>L-homoserine + NADP(+) = L-aspartate 4-semialdehyde + NADPH + H(+)</text>
        <dbReference type="Rhea" id="RHEA:15761"/>
        <dbReference type="ChEBI" id="CHEBI:15378"/>
        <dbReference type="ChEBI" id="CHEBI:57476"/>
        <dbReference type="ChEBI" id="CHEBI:57783"/>
        <dbReference type="ChEBI" id="CHEBI:58349"/>
        <dbReference type="ChEBI" id="CHEBI:537519"/>
        <dbReference type="EC" id="1.1.1.3"/>
    </reaction>
    <physiologicalReaction direction="right-to-left" evidence="26">
        <dbReference type="Rhea" id="RHEA:15763"/>
    </physiologicalReaction>
</comment>
<evidence type="ECO:0000256" key="25">
    <source>
        <dbReference type="ARBA" id="ARBA00048561"/>
    </source>
</evidence>
<evidence type="ECO:0000256" key="5">
    <source>
        <dbReference type="ARBA" id="ARBA00005062"/>
    </source>
</evidence>
<dbReference type="GO" id="GO:0009089">
    <property type="term" value="P:lysine biosynthetic process via diaminopimelate"/>
    <property type="evidence" value="ECO:0007669"/>
    <property type="project" value="UniProtKB-UniPathway"/>
</dbReference>
<keyword evidence="23" id="KW-0511">Multifunctional enzyme</keyword>
<keyword evidence="10" id="KW-0028">Amino-acid biosynthesis</keyword>
<organism evidence="28 29">
    <name type="scientific">Bradymonas sediminis</name>
    <dbReference type="NCBI Taxonomy" id="1548548"/>
    <lineage>
        <taxon>Bacteria</taxon>
        <taxon>Deltaproteobacteria</taxon>
        <taxon>Bradymonadales</taxon>
        <taxon>Bradymonadaceae</taxon>
        <taxon>Bradymonas</taxon>
    </lineage>
</organism>
<dbReference type="EMBL" id="CP030032">
    <property type="protein sequence ID" value="AWV90832.1"/>
    <property type="molecule type" value="Genomic_DNA"/>
</dbReference>
<dbReference type="InterPro" id="IPR054352">
    <property type="entry name" value="ACT_Aspartokinase"/>
</dbReference>
<evidence type="ECO:0000256" key="10">
    <source>
        <dbReference type="ARBA" id="ARBA00022605"/>
    </source>
</evidence>
<comment type="pathway">
    <text evidence="3">Amino-acid biosynthesis; L-methionine biosynthesis via de novo pathway; L-homoserine from L-aspartate: step 1/3.</text>
</comment>
<dbReference type="PROSITE" id="PS01042">
    <property type="entry name" value="HOMOSER_DHGENASE"/>
    <property type="match status" value="1"/>
</dbReference>
<evidence type="ECO:0000256" key="13">
    <source>
        <dbReference type="ARBA" id="ARBA00022723"/>
    </source>
</evidence>
<dbReference type="InterPro" id="IPR001048">
    <property type="entry name" value="Asp/Glu/Uridylate_kinase"/>
</dbReference>
<dbReference type="Pfam" id="PF22468">
    <property type="entry name" value="ACT_9"/>
    <property type="match status" value="2"/>
</dbReference>
<dbReference type="SUPFAM" id="SSF53633">
    <property type="entry name" value="Carbamate kinase-like"/>
    <property type="match status" value="1"/>
</dbReference>
<proteinExistence type="inferred from homology"/>
<keyword evidence="19" id="KW-0520">NAD</keyword>
<evidence type="ECO:0000256" key="9">
    <source>
        <dbReference type="ARBA" id="ARBA00011881"/>
    </source>
</evidence>
<dbReference type="InterPro" id="IPR001342">
    <property type="entry name" value="HDH_cat"/>
</dbReference>
<dbReference type="PROSITE" id="PS51671">
    <property type="entry name" value="ACT"/>
    <property type="match status" value="2"/>
</dbReference>
<dbReference type="InterPro" id="IPR019811">
    <property type="entry name" value="HDH_CS"/>
</dbReference>
<evidence type="ECO:0000313" key="28">
    <source>
        <dbReference type="EMBL" id="AWV90832.1"/>
    </source>
</evidence>
<comment type="subunit">
    <text evidence="9">Homotetramer.</text>
</comment>
<dbReference type="OrthoDB" id="9799110at2"/>
<dbReference type="Proteomes" id="UP000249799">
    <property type="component" value="Chromosome"/>
</dbReference>
<keyword evidence="12" id="KW-0791">Threonine biosynthesis</keyword>
<evidence type="ECO:0000256" key="18">
    <source>
        <dbReference type="ARBA" id="ARBA00023002"/>
    </source>
</evidence>
<dbReference type="PROSITE" id="PS00324">
    <property type="entry name" value="ASPARTOKINASE"/>
    <property type="match status" value="1"/>
</dbReference>
<keyword evidence="29" id="KW-1185">Reference proteome</keyword>
<dbReference type="PANTHER" id="PTHR43070:SF5">
    <property type="entry name" value="HOMOSERINE DEHYDROGENASE"/>
    <property type="match status" value="1"/>
</dbReference>
<evidence type="ECO:0000313" key="29">
    <source>
        <dbReference type="Proteomes" id="UP000249799"/>
    </source>
</evidence>
<comment type="pathway">
    <text evidence="5">Amino-acid biosynthesis; L-methionine biosynthesis via de novo pathway; L-homoserine from L-aspartate: step 3/3.</text>
</comment>
<dbReference type="Gene3D" id="3.30.2130.10">
    <property type="entry name" value="VC0802-like"/>
    <property type="match status" value="1"/>
</dbReference>
<evidence type="ECO:0000256" key="14">
    <source>
        <dbReference type="ARBA" id="ARBA00022741"/>
    </source>
</evidence>
<name>A0A2Z4FPL3_9DELT</name>
<dbReference type="InterPro" id="IPR045865">
    <property type="entry name" value="ACT-like_dom_sf"/>
</dbReference>
<sequence>MTPVSNATVGNWAVHKFGGSSLANAERYRLVAEVIQQQSAPKKAVVVSAMGGVTNRLIELVDLARARDSAYRRRLDALKEDEFALIEALLPADKALALESRLKDDFRDIEDVLRAVWLLGTASETVVELISGYGELWSAQVLCGVLAAQEVSVDWLDAREALRVSPGEMGPQIDWERSGELLRAWMGSRDVDYLVITGFIATNPEGIPTTLGRNGSDFSASIFASLLDAQAIHIWTDVDGVMSANPRQVPDAHVLDALSYKEAMELAYFGAGVIHPRTMAPAVKKSIPIFIRNTFRSELAGTRIHLPEEVVEGGPAPSVKGFATVDEVALVNVEGTGMIGVPGIAHRLFGVLREAGVSVTMISQASSEHSICFAVPQAQAMLVKDAVRQGFFAALHQGQIQTVEVTPNCSILAVVGDKMAGITGVAATFFGALGKAGVNIRAIAQGSSERNISVVVDQKDATRALRAAHSGFYLSNQTLSVGIIGPGNVGATLLNQLAEQVDRLRDNDHIDIRVRGIIGNRKMLLEEGRIALEDWAEVLEADAVDAELDAFVDHIQTDYHPHAVLIDCTASDAIAGKYAEWMERGIHVITPNKKANTASMEYYRRLKASGRYHLYETTVGAGLPIVQTLRDLIRTGDEITQIEGIFSGTLSYLFNAFNGERPFSHILSEAKKLGYTEPDPREDLSGMDVARKVVILAREMGLTIELSDVEVESLVPEGLEKGSTEEFMAAVPAYDAELASRLQKARDAGKVLRFVGSVTREGKATVQLREYDKDHAFARIHLTDNIVEFRTRRYSQNPLIVQGPGAGPGVTAGGIFADLLRLAAYVGAPM</sequence>
<dbReference type="InterPro" id="IPR001341">
    <property type="entry name" value="Asp_kinase"/>
</dbReference>
<keyword evidence="15 28" id="KW-0418">Kinase</keyword>
<evidence type="ECO:0000256" key="7">
    <source>
        <dbReference type="ARBA" id="ARBA00007952"/>
    </source>
</evidence>
<evidence type="ECO:0000256" key="16">
    <source>
        <dbReference type="ARBA" id="ARBA00022840"/>
    </source>
</evidence>
<dbReference type="Pfam" id="PF03447">
    <property type="entry name" value="NAD_binding_3"/>
    <property type="match status" value="1"/>
</dbReference>
<dbReference type="InterPro" id="IPR036393">
    <property type="entry name" value="AceGlu_kinase-like_sf"/>
</dbReference>
<evidence type="ECO:0000256" key="4">
    <source>
        <dbReference type="ARBA" id="ARBA00005056"/>
    </source>
</evidence>
<dbReference type="GO" id="GO:0009090">
    <property type="term" value="P:homoserine biosynthetic process"/>
    <property type="evidence" value="ECO:0007669"/>
    <property type="project" value="UniProtKB-ARBA"/>
</dbReference>
<dbReference type="GO" id="GO:0050661">
    <property type="term" value="F:NADP binding"/>
    <property type="evidence" value="ECO:0007669"/>
    <property type="project" value="InterPro"/>
</dbReference>
<dbReference type="NCBIfam" id="NF007003">
    <property type="entry name" value="PRK09466.1"/>
    <property type="match status" value="1"/>
</dbReference>
<dbReference type="UniPathway" id="UPA00050">
    <property type="reaction ID" value="UER00063"/>
</dbReference>
<evidence type="ECO:0000256" key="8">
    <source>
        <dbReference type="ARBA" id="ARBA00010046"/>
    </source>
</evidence>
<dbReference type="NCBIfam" id="NF006959">
    <property type="entry name" value="PRK09436.1"/>
    <property type="match status" value="1"/>
</dbReference>
<evidence type="ECO:0000256" key="22">
    <source>
        <dbReference type="ARBA" id="ARBA00023167"/>
    </source>
</evidence>
<evidence type="ECO:0000256" key="2">
    <source>
        <dbReference type="ARBA" id="ARBA00004766"/>
    </source>
</evidence>
<evidence type="ECO:0000256" key="3">
    <source>
        <dbReference type="ARBA" id="ARBA00004986"/>
    </source>
</evidence>
<evidence type="ECO:0000256" key="23">
    <source>
        <dbReference type="ARBA" id="ARBA00023268"/>
    </source>
</evidence>
<dbReference type="Gene3D" id="3.40.50.720">
    <property type="entry name" value="NAD(P)-binding Rossmann-like Domain"/>
    <property type="match status" value="1"/>
</dbReference>
<gene>
    <name evidence="28" type="ORF">DN745_16500</name>
</gene>
<dbReference type="NCBIfam" id="TIGR00657">
    <property type="entry name" value="asp_kinases"/>
    <property type="match status" value="1"/>
</dbReference>
<evidence type="ECO:0000256" key="27">
    <source>
        <dbReference type="ARBA" id="ARBA00049031"/>
    </source>
</evidence>
<evidence type="ECO:0000256" key="19">
    <source>
        <dbReference type="ARBA" id="ARBA00023027"/>
    </source>
</evidence>
<comment type="pathway">
    <text evidence="4">Amino-acid biosynthesis; L-threonine biosynthesis; L-threonine from L-aspartate: step 3/5.</text>
</comment>
<keyword evidence="17" id="KW-0521">NADP</keyword>
<dbReference type="GO" id="GO:0005524">
    <property type="term" value="F:ATP binding"/>
    <property type="evidence" value="ECO:0007669"/>
    <property type="project" value="UniProtKB-KW"/>
</dbReference>
<dbReference type="CDD" id="cd04922">
    <property type="entry name" value="ACT_AKi-HSDH-ThrA_2"/>
    <property type="match status" value="1"/>
</dbReference>
<keyword evidence="11" id="KW-0808">Transferase</keyword>
<keyword evidence="18" id="KW-0560">Oxidoreductase</keyword>
<protein>
    <submittedName>
        <fullName evidence="28">Bifunctional aspartate kinase/homoserine dehydrogenase I</fullName>
    </submittedName>
</protein>
<evidence type="ECO:0000256" key="20">
    <source>
        <dbReference type="ARBA" id="ARBA00023053"/>
    </source>
</evidence>
<dbReference type="GO" id="GO:0009088">
    <property type="term" value="P:threonine biosynthetic process"/>
    <property type="evidence" value="ECO:0007669"/>
    <property type="project" value="UniProtKB-UniPathway"/>
</dbReference>
<evidence type="ECO:0000256" key="11">
    <source>
        <dbReference type="ARBA" id="ARBA00022679"/>
    </source>
</evidence>
<dbReference type="Pfam" id="PF00742">
    <property type="entry name" value="Homoserine_dh"/>
    <property type="match status" value="1"/>
</dbReference>
<dbReference type="Pfam" id="PF00696">
    <property type="entry name" value="AA_kinase"/>
    <property type="match status" value="1"/>
</dbReference>
<keyword evidence="13" id="KW-0479">Metal-binding</keyword>
<keyword evidence="21" id="KW-0457">Lysine biosynthesis</keyword>
<dbReference type="FunFam" id="3.40.50.720:FF:000083">
    <property type="entry name" value="Bifunctional aspartokinase/homoserine dehydrogenase"/>
    <property type="match status" value="1"/>
</dbReference>
<evidence type="ECO:0000256" key="26">
    <source>
        <dbReference type="ARBA" id="ARBA00048841"/>
    </source>
</evidence>
<dbReference type="AlphaFoldDB" id="A0A2Z4FPL3"/>
<comment type="cofactor">
    <cofactor evidence="1">
        <name>a metal cation</name>
        <dbReference type="ChEBI" id="CHEBI:25213"/>
    </cofactor>
</comment>
<dbReference type="FunFam" id="3.30.360.10:FF:000006">
    <property type="entry name" value="Bifunctional aspartokinase/homoserine dehydrogenase"/>
    <property type="match status" value="1"/>
</dbReference>
<evidence type="ECO:0000256" key="1">
    <source>
        <dbReference type="ARBA" id="ARBA00001920"/>
    </source>
</evidence>
<comment type="similarity">
    <text evidence="7">In the C-terminal section; belongs to the homoserine dehydrogenase family.</text>
</comment>
<dbReference type="UniPathway" id="UPA00051">
    <property type="reaction ID" value="UER00462"/>
</dbReference>
<dbReference type="Gene3D" id="3.40.1160.10">
    <property type="entry name" value="Acetylglutamate kinase-like"/>
    <property type="match status" value="1"/>
</dbReference>
<comment type="pathway">
    <text evidence="6">Amino-acid biosynthesis; L-threonine biosynthesis; L-threonine from L-aspartate: step 1/5.</text>
</comment>
<evidence type="ECO:0000256" key="21">
    <source>
        <dbReference type="ARBA" id="ARBA00023154"/>
    </source>
</evidence>
<keyword evidence="22" id="KW-0486">Methionine biosynthesis</keyword>
<dbReference type="SUPFAM" id="SSF55347">
    <property type="entry name" value="Glyceraldehyde-3-phosphate dehydrogenase-like, C-terminal domain"/>
    <property type="match status" value="1"/>
</dbReference>
<comment type="similarity">
    <text evidence="8">In the N-terminal section; belongs to the aspartokinase family.</text>
</comment>
<dbReference type="InterPro" id="IPR011147">
    <property type="entry name" value="Bifunc_Aspkin/hSer_DH"/>
</dbReference>
<evidence type="ECO:0000256" key="12">
    <source>
        <dbReference type="ARBA" id="ARBA00022697"/>
    </source>
</evidence>
<accession>A0A2Z4FPL3</accession>
<dbReference type="CDD" id="cd04921">
    <property type="entry name" value="ACT_AKi-HSDH-ThrA-like_1"/>
    <property type="match status" value="1"/>
</dbReference>
<dbReference type="GO" id="GO:0009086">
    <property type="term" value="P:methionine biosynthetic process"/>
    <property type="evidence" value="ECO:0007669"/>
    <property type="project" value="UniProtKB-KW"/>
</dbReference>
<evidence type="ECO:0000256" key="17">
    <source>
        <dbReference type="ARBA" id="ARBA00022857"/>
    </source>
</evidence>
<comment type="function">
    <text evidence="24">Bifunctional aspartate kinase and homoserine dehydrogenase that catalyzes the first and the third steps toward the synthesis of lysine, methionine and threonine from aspartate.</text>
</comment>
<dbReference type="GO" id="GO:0004412">
    <property type="term" value="F:homoserine dehydrogenase activity"/>
    <property type="evidence" value="ECO:0007669"/>
    <property type="project" value="UniProtKB-EC"/>
</dbReference>
<dbReference type="KEGG" id="bsed:DN745_16500"/>
<dbReference type="SUPFAM" id="SSF55021">
    <property type="entry name" value="ACT-like"/>
    <property type="match status" value="2"/>
</dbReference>